<reference evidence="7" key="1">
    <citation type="submission" date="2018-05" db="EMBL/GenBank/DDBJ databases">
        <authorList>
            <person name="Lanie J.A."/>
            <person name="Ng W.-L."/>
            <person name="Kazmierczak K.M."/>
            <person name="Andrzejewski T.M."/>
            <person name="Davidsen T.M."/>
            <person name="Wayne K.J."/>
            <person name="Tettelin H."/>
            <person name="Glass J.I."/>
            <person name="Rusch D."/>
            <person name="Podicherti R."/>
            <person name="Tsui H.-C.T."/>
            <person name="Winkler M.E."/>
        </authorList>
    </citation>
    <scope>NUCLEOTIDE SEQUENCE</scope>
</reference>
<evidence type="ECO:0000256" key="1">
    <source>
        <dbReference type="ARBA" id="ARBA00004202"/>
    </source>
</evidence>
<dbReference type="EMBL" id="UINC01085385">
    <property type="protein sequence ID" value="SVC32882.1"/>
    <property type="molecule type" value="Genomic_DNA"/>
</dbReference>
<evidence type="ECO:0000256" key="5">
    <source>
        <dbReference type="ARBA" id="ARBA00023136"/>
    </source>
</evidence>
<protein>
    <recommendedName>
        <fullName evidence="6">ABC transporter domain-containing protein</fullName>
    </recommendedName>
</protein>
<dbReference type="PROSITE" id="PS50893">
    <property type="entry name" value="ABC_TRANSPORTER_2"/>
    <property type="match status" value="1"/>
</dbReference>
<keyword evidence="3" id="KW-0813">Transport</keyword>
<comment type="subcellular location">
    <subcellularLocation>
        <location evidence="1">Cell membrane</location>
        <topology evidence="1">Peripheral membrane protein</topology>
    </subcellularLocation>
</comment>
<dbReference type="InterPro" id="IPR017871">
    <property type="entry name" value="ABC_transporter-like_CS"/>
</dbReference>
<dbReference type="GO" id="GO:0005524">
    <property type="term" value="F:ATP binding"/>
    <property type="evidence" value="ECO:0007669"/>
    <property type="project" value="InterPro"/>
</dbReference>
<feature type="domain" description="ABC transporter" evidence="6">
    <location>
        <begin position="1"/>
        <end position="161"/>
    </location>
</feature>
<dbReference type="GO" id="GO:0005886">
    <property type="term" value="C:plasma membrane"/>
    <property type="evidence" value="ECO:0007669"/>
    <property type="project" value="UniProtKB-SubCell"/>
</dbReference>
<feature type="non-terminal residue" evidence="7">
    <location>
        <position position="1"/>
    </location>
</feature>
<evidence type="ECO:0000259" key="6">
    <source>
        <dbReference type="PROSITE" id="PS50893"/>
    </source>
</evidence>
<name>A0A382LCL3_9ZZZZ</name>
<dbReference type="InterPro" id="IPR027417">
    <property type="entry name" value="P-loop_NTPase"/>
</dbReference>
<dbReference type="AlphaFoldDB" id="A0A382LCL3"/>
<dbReference type="InterPro" id="IPR050086">
    <property type="entry name" value="MetN_ABC_transporter-like"/>
</dbReference>
<accession>A0A382LCL3</accession>
<keyword evidence="5" id="KW-0472">Membrane</keyword>
<keyword evidence="4" id="KW-1003">Cell membrane</keyword>
<dbReference type="SUPFAM" id="SSF52540">
    <property type="entry name" value="P-loop containing nucleoside triphosphate hydrolases"/>
    <property type="match status" value="1"/>
</dbReference>
<dbReference type="InterPro" id="IPR003439">
    <property type="entry name" value="ABC_transporter-like_ATP-bd"/>
</dbReference>
<evidence type="ECO:0000256" key="2">
    <source>
        <dbReference type="ARBA" id="ARBA00005417"/>
    </source>
</evidence>
<dbReference type="PANTHER" id="PTHR43166:SF9">
    <property type="entry name" value="GLUTAMATE_ASPARTATE IMPORT ATP-BINDING PROTEIN GLTL"/>
    <property type="match status" value="1"/>
</dbReference>
<dbReference type="Gene3D" id="3.40.50.300">
    <property type="entry name" value="P-loop containing nucleotide triphosphate hydrolases"/>
    <property type="match status" value="1"/>
</dbReference>
<organism evidence="7">
    <name type="scientific">marine metagenome</name>
    <dbReference type="NCBI Taxonomy" id="408172"/>
    <lineage>
        <taxon>unclassified sequences</taxon>
        <taxon>metagenomes</taxon>
        <taxon>ecological metagenomes</taxon>
    </lineage>
</organism>
<evidence type="ECO:0000256" key="4">
    <source>
        <dbReference type="ARBA" id="ARBA00022475"/>
    </source>
</evidence>
<sequence>SKIGMVFQNYALFPHMTALQNCIESPIHTKGLSKTQAIDESKKILDSVGLSDKYDNYPSQLSGGQQQRVAIARALAMRPEILLFDEPTSSLDPEMIGEVLNVIRDLIKSKKYTVLLATHQMGFAKEVSDRVCFFNDGNIIEEGKPEKIFNNPKNERLKKFLSKILEAS</sequence>
<gene>
    <name evidence="7" type="ORF">METZ01_LOCUS285736</name>
</gene>
<dbReference type="GO" id="GO:0016887">
    <property type="term" value="F:ATP hydrolysis activity"/>
    <property type="evidence" value="ECO:0007669"/>
    <property type="project" value="InterPro"/>
</dbReference>
<dbReference type="PROSITE" id="PS00211">
    <property type="entry name" value="ABC_TRANSPORTER_1"/>
    <property type="match status" value="1"/>
</dbReference>
<evidence type="ECO:0000256" key="3">
    <source>
        <dbReference type="ARBA" id="ARBA00022448"/>
    </source>
</evidence>
<evidence type="ECO:0000313" key="7">
    <source>
        <dbReference type="EMBL" id="SVC32882.1"/>
    </source>
</evidence>
<dbReference type="PANTHER" id="PTHR43166">
    <property type="entry name" value="AMINO ACID IMPORT ATP-BINDING PROTEIN"/>
    <property type="match status" value="1"/>
</dbReference>
<proteinExistence type="inferred from homology"/>
<comment type="similarity">
    <text evidence="2">Belongs to the ABC transporter superfamily.</text>
</comment>
<dbReference type="Pfam" id="PF00005">
    <property type="entry name" value="ABC_tran"/>
    <property type="match status" value="1"/>
</dbReference>